<gene>
    <name evidence="1" type="ORF">SAMN05661044_01800</name>
</gene>
<dbReference type="AlphaFoldDB" id="A0A1H7LXB0"/>
<keyword evidence="2" id="KW-1185">Reference proteome</keyword>
<dbReference type="STRING" id="407022.SAMN05661044_01800"/>
<protein>
    <submittedName>
        <fullName evidence="1">DKNYY family protein</fullName>
    </submittedName>
</protein>
<dbReference type="InterPro" id="IPR027375">
    <property type="entry name" value="DKNYY"/>
</dbReference>
<sequence length="277" mass="32422">MKSYQVIEINPPYVIIEKDGAIYSIPIEADIESWQPLSQNYSKDKKHIYFCASKVFNKHLRFLDLETLEVIFEHPSITLTYFSDAHGVYIDSFMGSFTSLEGANPVTFKITDKDKGFSSDQFADYYFHERLPYRIAYAKFLNEHYAIANEKVYAGYIKEIENVDLSTFEVIIPNLIENVAKDKNHIYFRDKVVEQANPKTFRFVDACIAADRPYYLDCSIDFYAKDDTHAYFVRTIARDFKVIKTKNLSNFDFKVINERGYAYDQLNIYSQGKKVKR</sequence>
<evidence type="ECO:0000313" key="2">
    <source>
        <dbReference type="Proteomes" id="UP000199421"/>
    </source>
</evidence>
<evidence type="ECO:0000313" key="1">
    <source>
        <dbReference type="EMBL" id="SEL03620.1"/>
    </source>
</evidence>
<name>A0A1H7LXB0_OLID1</name>
<dbReference type="Pfam" id="PF13644">
    <property type="entry name" value="DKNYY"/>
    <property type="match status" value="1"/>
</dbReference>
<dbReference type="RefSeq" id="WP_093322337.1">
    <property type="nucleotide sequence ID" value="NZ_FOAF01000001.1"/>
</dbReference>
<proteinExistence type="predicted"/>
<dbReference type="Proteomes" id="UP000199421">
    <property type="component" value="Unassembled WGS sequence"/>
</dbReference>
<dbReference type="EMBL" id="FOAF01000001">
    <property type="protein sequence ID" value="SEL03620.1"/>
    <property type="molecule type" value="Genomic_DNA"/>
</dbReference>
<reference evidence="2" key="1">
    <citation type="submission" date="2016-10" db="EMBL/GenBank/DDBJ databases">
        <authorList>
            <person name="Varghese N."/>
            <person name="Submissions S."/>
        </authorList>
    </citation>
    <scope>NUCLEOTIDE SEQUENCE [LARGE SCALE GENOMIC DNA]</scope>
    <source>
        <strain evidence="2">DSM 18733</strain>
    </source>
</reference>
<organism evidence="1 2">
    <name type="scientific">Olivibacter domesticus</name>
    <name type="common">Pseudosphingobacterium domesticum</name>
    <dbReference type="NCBI Taxonomy" id="407022"/>
    <lineage>
        <taxon>Bacteria</taxon>
        <taxon>Pseudomonadati</taxon>
        <taxon>Bacteroidota</taxon>
        <taxon>Sphingobacteriia</taxon>
        <taxon>Sphingobacteriales</taxon>
        <taxon>Sphingobacteriaceae</taxon>
        <taxon>Olivibacter</taxon>
    </lineage>
</organism>
<dbReference type="OrthoDB" id="1327275at2"/>
<accession>A0A1H7LXB0</accession>